<organism evidence="6 7">
    <name type="scientific">Mediterranea massiliensis</name>
    <dbReference type="NCBI Taxonomy" id="1841865"/>
    <lineage>
        <taxon>Bacteria</taxon>
        <taxon>Pseudomonadati</taxon>
        <taxon>Bacteroidota</taxon>
        <taxon>Bacteroidia</taxon>
        <taxon>Bacteroidales</taxon>
        <taxon>Bacteroidaceae</taxon>
        <taxon>Mediterranea</taxon>
    </lineage>
</organism>
<dbReference type="Pfam" id="PF01479">
    <property type="entry name" value="S4"/>
    <property type="match status" value="1"/>
</dbReference>
<evidence type="ECO:0000256" key="4">
    <source>
        <dbReference type="PROSITE-ProRule" id="PRU00182"/>
    </source>
</evidence>
<dbReference type="RefSeq" id="WP_022021853.1">
    <property type="nucleotide sequence ID" value="NZ_CALUIP010000023.1"/>
</dbReference>
<evidence type="ECO:0000256" key="3">
    <source>
        <dbReference type="ARBA" id="ARBA00023125"/>
    </source>
</evidence>
<evidence type="ECO:0000259" key="5">
    <source>
        <dbReference type="SMART" id="SM00363"/>
    </source>
</evidence>
<protein>
    <submittedName>
        <fullName evidence="6">RNA-binding S4 domain-containing protein</fullName>
    </submittedName>
</protein>
<evidence type="ECO:0000313" key="6">
    <source>
        <dbReference type="EMBL" id="MBM6735446.1"/>
    </source>
</evidence>
<keyword evidence="3" id="KW-0238">DNA-binding</keyword>
<name>A0ABS2E1D3_9BACT</name>
<dbReference type="EMBL" id="JACLYZ010000019">
    <property type="protein sequence ID" value="MBM6735446.1"/>
    <property type="molecule type" value="Genomic_DNA"/>
</dbReference>
<dbReference type="InterPro" id="IPR025708">
    <property type="entry name" value="HSP15"/>
</dbReference>
<feature type="domain" description="RNA-binding S4" evidence="5">
    <location>
        <begin position="4"/>
        <end position="68"/>
    </location>
</feature>
<gene>
    <name evidence="6" type="ORF">H7U35_09465</name>
</gene>
<dbReference type="PIRSF" id="PIRSF016821">
    <property type="entry name" value="HSP15"/>
    <property type="match status" value="1"/>
</dbReference>
<comment type="caution">
    <text evidence="6">The sequence shown here is derived from an EMBL/GenBank/DDBJ whole genome shotgun (WGS) entry which is preliminary data.</text>
</comment>
<dbReference type="CDD" id="cd00165">
    <property type="entry name" value="S4"/>
    <property type="match status" value="1"/>
</dbReference>
<dbReference type="Proteomes" id="UP000766986">
    <property type="component" value="Unassembled WGS sequence"/>
</dbReference>
<dbReference type="Gene3D" id="3.10.290.10">
    <property type="entry name" value="RNA-binding S4 domain"/>
    <property type="match status" value="1"/>
</dbReference>
<dbReference type="InterPro" id="IPR036986">
    <property type="entry name" value="S4_RNA-bd_sf"/>
</dbReference>
<proteinExistence type="inferred from homology"/>
<evidence type="ECO:0000256" key="1">
    <source>
        <dbReference type="ARBA" id="ARBA00008396"/>
    </source>
</evidence>
<accession>A0ABS2E1D3</accession>
<keyword evidence="2 4" id="KW-0694">RNA-binding</keyword>
<reference evidence="6 7" key="1">
    <citation type="journal article" date="2021" name="Sci. Rep.">
        <title>The distribution of antibiotic resistance genes in chicken gut microbiota commensals.</title>
        <authorList>
            <person name="Juricova H."/>
            <person name="Matiasovicova J."/>
            <person name="Kubasova T."/>
            <person name="Cejkova D."/>
            <person name="Rychlik I."/>
        </authorList>
    </citation>
    <scope>NUCLEOTIDE SEQUENCE [LARGE SCALE GENOMIC DNA]</scope>
    <source>
        <strain evidence="6 7">An772</strain>
    </source>
</reference>
<keyword evidence="7" id="KW-1185">Reference proteome</keyword>
<dbReference type="SMART" id="SM00363">
    <property type="entry name" value="S4"/>
    <property type="match status" value="1"/>
</dbReference>
<dbReference type="InterPro" id="IPR002942">
    <property type="entry name" value="S4_RNA-bd"/>
</dbReference>
<dbReference type="SUPFAM" id="SSF55174">
    <property type="entry name" value="Alpha-L RNA-binding motif"/>
    <property type="match status" value="1"/>
</dbReference>
<evidence type="ECO:0000256" key="2">
    <source>
        <dbReference type="ARBA" id="ARBA00022884"/>
    </source>
</evidence>
<evidence type="ECO:0000313" key="7">
    <source>
        <dbReference type="Proteomes" id="UP000766986"/>
    </source>
</evidence>
<sequence length="143" mass="16447">MNDARIDKWMWAVRIFKTRTIAAEACKKGRISINGAQAKAARMVKPGDIVQVRKPPVTYSFKVLQPIEKRVGAKLVSEMMENVTTPDQYELLEMSRVSGFVNRAKGTGRPTKKDRRSLEEFTTPEFMDDFDFEFDFDDSEDDE</sequence>
<comment type="similarity">
    <text evidence="1">Belongs to the HSP15 family.</text>
</comment>
<dbReference type="PROSITE" id="PS50889">
    <property type="entry name" value="S4"/>
    <property type="match status" value="1"/>
</dbReference>